<dbReference type="InterPro" id="IPR043919">
    <property type="entry name" value="DUF5758"/>
</dbReference>
<name>A0A6C0ECH9_9ZZZZ</name>
<organism evidence="1">
    <name type="scientific">viral metagenome</name>
    <dbReference type="NCBI Taxonomy" id="1070528"/>
    <lineage>
        <taxon>unclassified sequences</taxon>
        <taxon>metagenomes</taxon>
        <taxon>organismal metagenomes</taxon>
    </lineage>
</organism>
<accession>A0A6C0ECH9</accession>
<dbReference type="AlphaFoldDB" id="A0A6C0ECH9"/>
<protein>
    <submittedName>
        <fullName evidence="1">Uncharacterized protein</fullName>
    </submittedName>
</protein>
<dbReference type="EMBL" id="MN739778">
    <property type="protein sequence ID" value="QHT26093.1"/>
    <property type="molecule type" value="Genomic_DNA"/>
</dbReference>
<evidence type="ECO:0000313" key="1">
    <source>
        <dbReference type="EMBL" id="QHT26093.1"/>
    </source>
</evidence>
<dbReference type="Pfam" id="PF19062">
    <property type="entry name" value="DUF5758"/>
    <property type="match status" value="1"/>
</dbReference>
<proteinExistence type="predicted"/>
<reference evidence="1" key="1">
    <citation type="journal article" date="2020" name="Nature">
        <title>Giant virus diversity and host interactions through global metagenomics.</title>
        <authorList>
            <person name="Schulz F."/>
            <person name="Roux S."/>
            <person name="Paez-Espino D."/>
            <person name="Jungbluth S."/>
            <person name="Walsh D.A."/>
            <person name="Denef V.J."/>
            <person name="McMahon K.D."/>
            <person name="Konstantinidis K.T."/>
            <person name="Eloe-Fadrosh E.A."/>
            <person name="Kyrpides N.C."/>
            <person name="Woyke T."/>
        </authorList>
    </citation>
    <scope>NUCLEOTIDE SEQUENCE</scope>
    <source>
        <strain evidence="1">GVMAG-M-3300023179-27</strain>
    </source>
</reference>
<sequence length="183" mass="21676">MSHTLEQLRKLFEEYENDESIVYKKCKDSIVALKKLKDTITNESRKGIYNPLFAKFRADKLKVIKIVDIVTLESLKCVNNYIYDKSIEYKLNKIVEEPDFDKNLDRICAKGIHYFKTLDPAYYFSFCPLVDNNKYTGSIIKYDDNGLKKRETNWKKGKQIGKTENNMERMYFMTFIMEALLVK</sequence>